<dbReference type="Pfam" id="PF08281">
    <property type="entry name" value="Sigma70_r4_2"/>
    <property type="match status" value="1"/>
</dbReference>
<dbReference type="NCBIfam" id="TIGR02937">
    <property type="entry name" value="sigma70-ECF"/>
    <property type="match status" value="1"/>
</dbReference>
<evidence type="ECO:0000256" key="5">
    <source>
        <dbReference type="SAM" id="MobiDB-lite"/>
    </source>
</evidence>
<evidence type="ECO:0000313" key="8">
    <source>
        <dbReference type="EMBL" id="NJB95933.1"/>
    </source>
</evidence>
<keyword evidence="4" id="KW-0804">Transcription</keyword>
<feature type="region of interest" description="Disordered" evidence="5">
    <location>
        <begin position="162"/>
        <end position="185"/>
    </location>
</feature>
<dbReference type="InterPro" id="IPR039425">
    <property type="entry name" value="RNA_pol_sigma-70-like"/>
</dbReference>
<dbReference type="GO" id="GO:0006352">
    <property type="term" value="P:DNA-templated transcription initiation"/>
    <property type="evidence" value="ECO:0007669"/>
    <property type="project" value="InterPro"/>
</dbReference>
<dbReference type="CDD" id="cd06171">
    <property type="entry name" value="Sigma70_r4"/>
    <property type="match status" value="1"/>
</dbReference>
<dbReference type="Pfam" id="PF04542">
    <property type="entry name" value="Sigma70_r2"/>
    <property type="match status" value="1"/>
</dbReference>
<protein>
    <submittedName>
        <fullName evidence="8">RNA polymerase sigma-70 factor (ECF subfamily)</fullName>
    </submittedName>
</protein>
<dbReference type="RefSeq" id="WP_125977551.1">
    <property type="nucleotide sequence ID" value="NZ_BAAADY010000008.1"/>
</dbReference>
<dbReference type="PANTHER" id="PTHR43133:SF63">
    <property type="entry name" value="RNA POLYMERASE SIGMA FACTOR FECI-RELATED"/>
    <property type="match status" value="1"/>
</dbReference>
<evidence type="ECO:0000256" key="2">
    <source>
        <dbReference type="ARBA" id="ARBA00023015"/>
    </source>
</evidence>
<evidence type="ECO:0000313" key="9">
    <source>
        <dbReference type="Proteomes" id="UP000531251"/>
    </source>
</evidence>
<keyword evidence="2" id="KW-0805">Transcription regulation</keyword>
<feature type="compositionally biased region" description="Basic and acidic residues" evidence="5">
    <location>
        <begin position="174"/>
        <end position="185"/>
    </location>
</feature>
<keyword evidence="9" id="KW-1185">Reference proteome</keyword>
<dbReference type="EMBL" id="JAATJB010000001">
    <property type="protein sequence ID" value="NJB95933.1"/>
    <property type="molecule type" value="Genomic_DNA"/>
</dbReference>
<dbReference type="Gene3D" id="1.10.10.10">
    <property type="entry name" value="Winged helix-like DNA-binding domain superfamily/Winged helix DNA-binding domain"/>
    <property type="match status" value="1"/>
</dbReference>
<dbReference type="Proteomes" id="UP000531251">
    <property type="component" value="Unassembled WGS sequence"/>
</dbReference>
<evidence type="ECO:0000256" key="4">
    <source>
        <dbReference type="ARBA" id="ARBA00023163"/>
    </source>
</evidence>
<evidence type="ECO:0000256" key="3">
    <source>
        <dbReference type="ARBA" id="ARBA00023082"/>
    </source>
</evidence>
<evidence type="ECO:0000256" key="1">
    <source>
        <dbReference type="ARBA" id="ARBA00010641"/>
    </source>
</evidence>
<dbReference type="SUPFAM" id="SSF88946">
    <property type="entry name" value="Sigma2 domain of RNA polymerase sigma factors"/>
    <property type="match status" value="1"/>
</dbReference>
<dbReference type="GO" id="GO:0003677">
    <property type="term" value="F:DNA binding"/>
    <property type="evidence" value="ECO:0007669"/>
    <property type="project" value="InterPro"/>
</dbReference>
<dbReference type="PANTHER" id="PTHR43133">
    <property type="entry name" value="RNA POLYMERASE ECF-TYPE SIGMA FACTO"/>
    <property type="match status" value="1"/>
</dbReference>
<name>A0A7X5XV53_9SPHN</name>
<dbReference type="AlphaFoldDB" id="A0A7X5XV53"/>
<comment type="caution">
    <text evidence="8">The sequence shown here is derived from an EMBL/GenBank/DDBJ whole genome shotgun (WGS) entry which is preliminary data.</text>
</comment>
<feature type="domain" description="RNA polymerase sigma-70 region 2" evidence="6">
    <location>
        <begin position="13"/>
        <end position="69"/>
    </location>
</feature>
<dbReference type="Gene3D" id="1.10.1740.10">
    <property type="match status" value="1"/>
</dbReference>
<dbReference type="InterPro" id="IPR014284">
    <property type="entry name" value="RNA_pol_sigma-70_dom"/>
</dbReference>
<proteinExistence type="inferred from homology"/>
<dbReference type="InterPro" id="IPR007627">
    <property type="entry name" value="RNA_pol_sigma70_r2"/>
</dbReference>
<dbReference type="InterPro" id="IPR013324">
    <property type="entry name" value="RNA_pol_sigma_r3/r4-like"/>
</dbReference>
<dbReference type="GO" id="GO:0016987">
    <property type="term" value="F:sigma factor activity"/>
    <property type="evidence" value="ECO:0007669"/>
    <property type="project" value="UniProtKB-KW"/>
</dbReference>
<organism evidence="8 9">
    <name type="scientific">Sphingomonas trueperi</name>
    <dbReference type="NCBI Taxonomy" id="53317"/>
    <lineage>
        <taxon>Bacteria</taxon>
        <taxon>Pseudomonadati</taxon>
        <taxon>Pseudomonadota</taxon>
        <taxon>Alphaproteobacteria</taxon>
        <taxon>Sphingomonadales</taxon>
        <taxon>Sphingomonadaceae</taxon>
        <taxon>Sphingomonas</taxon>
    </lineage>
</organism>
<evidence type="ECO:0000259" key="7">
    <source>
        <dbReference type="Pfam" id="PF08281"/>
    </source>
</evidence>
<comment type="similarity">
    <text evidence="1">Belongs to the sigma-70 factor family. ECF subfamily.</text>
</comment>
<accession>A0A7X5XV53</accession>
<dbReference type="InterPro" id="IPR013325">
    <property type="entry name" value="RNA_pol_sigma_r2"/>
</dbReference>
<reference evidence="8 9" key="1">
    <citation type="submission" date="2020-03" db="EMBL/GenBank/DDBJ databases">
        <title>Genomic Encyclopedia of Type Strains, Phase IV (KMG-IV): sequencing the most valuable type-strain genomes for metagenomic binning, comparative biology and taxonomic classification.</title>
        <authorList>
            <person name="Goeker M."/>
        </authorList>
    </citation>
    <scope>NUCLEOTIDE SEQUENCE [LARGE SCALE GENOMIC DNA]</scope>
    <source>
        <strain evidence="8 9">DSM 7225</strain>
    </source>
</reference>
<dbReference type="InterPro" id="IPR013249">
    <property type="entry name" value="RNA_pol_sigma70_r4_t2"/>
</dbReference>
<feature type="domain" description="RNA polymerase sigma factor 70 region 4 type 2" evidence="7">
    <location>
        <begin position="107"/>
        <end position="158"/>
    </location>
</feature>
<dbReference type="SUPFAM" id="SSF88659">
    <property type="entry name" value="Sigma3 and sigma4 domains of RNA polymerase sigma factors"/>
    <property type="match status" value="1"/>
</dbReference>
<keyword evidence="3" id="KW-0731">Sigma factor</keyword>
<evidence type="ECO:0000259" key="6">
    <source>
        <dbReference type="Pfam" id="PF04542"/>
    </source>
</evidence>
<sequence length="185" mass="20558">MGDDGLKAVFLAQRPMLLRLLAARLGNRDDAEDALQDMWLRIDQLAEQPIAQPAAFLFRVAANLATDRRIAAGRRGSRDAGWMETQPGAEEVPDAERTLVARSEWQVVEETIAEMPERMATALRLFRIEERPQRAIAEQLGITVSGVEKLLQRAYRKIQERLDSGGAGSAGLNRLDHERGSDRAG</sequence>
<gene>
    <name evidence="8" type="ORF">GGR89_000225</name>
</gene>
<dbReference type="InterPro" id="IPR036388">
    <property type="entry name" value="WH-like_DNA-bd_sf"/>
</dbReference>